<feature type="domain" description="Potassium channel" evidence="15">
    <location>
        <begin position="228"/>
        <end position="299"/>
    </location>
</feature>
<feature type="domain" description="Calcium-activated potassium channel BK alpha subunit" evidence="14">
    <location>
        <begin position="475"/>
        <end position="554"/>
    </location>
</feature>
<feature type="domain" description="RCK N-terminal" evidence="16">
    <location>
        <begin position="317"/>
        <end position="441"/>
    </location>
</feature>
<evidence type="ECO:0000313" key="17">
    <source>
        <dbReference type="EMBL" id="KAF4692605.1"/>
    </source>
</evidence>
<evidence type="ECO:0000259" key="16">
    <source>
        <dbReference type="Pfam" id="PF22614"/>
    </source>
</evidence>
<evidence type="ECO:0000259" key="15">
    <source>
        <dbReference type="Pfam" id="PF07885"/>
    </source>
</evidence>
<feature type="transmembrane region" description="Helical" evidence="13">
    <location>
        <begin position="111"/>
        <end position="133"/>
    </location>
</feature>
<evidence type="ECO:0000256" key="5">
    <source>
        <dbReference type="ARBA" id="ARBA00022826"/>
    </source>
</evidence>
<dbReference type="SUPFAM" id="SSF81324">
    <property type="entry name" value="Voltage-gated potassium channels"/>
    <property type="match status" value="1"/>
</dbReference>
<feature type="transmembrane region" description="Helical" evidence="13">
    <location>
        <begin position="246"/>
        <end position="265"/>
    </location>
</feature>
<keyword evidence="6" id="KW-0630">Potassium</keyword>
<accession>A0A7J6P917</accession>
<proteinExistence type="predicted"/>
<feature type="transmembrane region" description="Helical" evidence="13">
    <location>
        <begin position="206"/>
        <end position="226"/>
    </location>
</feature>
<evidence type="ECO:0000256" key="8">
    <source>
        <dbReference type="ARBA" id="ARBA00023065"/>
    </source>
</evidence>
<organism evidence="17 18">
    <name type="scientific">Perkinsus olseni</name>
    <name type="common">Perkinsus atlanticus</name>
    <dbReference type="NCBI Taxonomy" id="32597"/>
    <lineage>
        <taxon>Eukaryota</taxon>
        <taxon>Sar</taxon>
        <taxon>Alveolata</taxon>
        <taxon>Perkinsozoa</taxon>
        <taxon>Perkinsea</taxon>
        <taxon>Perkinsida</taxon>
        <taxon>Perkinsidae</taxon>
        <taxon>Perkinsus</taxon>
    </lineage>
</organism>
<keyword evidence="2" id="KW-0813">Transport</keyword>
<name>A0A7J6P917_PEROL</name>
<dbReference type="InterPro" id="IPR013099">
    <property type="entry name" value="K_chnl_dom"/>
</dbReference>
<keyword evidence="5" id="KW-0631">Potassium channel</keyword>
<evidence type="ECO:0000256" key="4">
    <source>
        <dbReference type="ARBA" id="ARBA00022692"/>
    </source>
</evidence>
<evidence type="ECO:0000256" key="12">
    <source>
        <dbReference type="SAM" id="MobiDB-lite"/>
    </source>
</evidence>
<feature type="transmembrane region" description="Helical" evidence="13">
    <location>
        <begin position="272"/>
        <end position="293"/>
    </location>
</feature>
<feature type="compositionally biased region" description="Basic and acidic residues" evidence="12">
    <location>
        <begin position="640"/>
        <end position="654"/>
    </location>
</feature>
<dbReference type="Gene3D" id="1.10.287.70">
    <property type="match status" value="1"/>
</dbReference>
<keyword evidence="8" id="KW-0406">Ion transport</keyword>
<evidence type="ECO:0000256" key="9">
    <source>
        <dbReference type="ARBA" id="ARBA00023136"/>
    </source>
</evidence>
<dbReference type="Gene3D" id="3.40.50.720">
    <property type="entry name" value="NAD(P)-binding Rossmann-like Domain"/>
    <property type="match status" value="2"/>
</dbReference>
<dbReference type="Pfam" id="PF22614">
    <property type="entry name" value="Slo-like_RCK"/>
    <property type="match status" value="2"/>
</dbReference>
<dbReference type="InterPro" id="IPR003929">
    <property type="entry name" value="K_chnl_BK_asu"/>
</dbReference>
<sequence length="1113" mass="123353">MSNTTSTIDIGDGDGWVCGHHCALFDWDWGIRVIWQCFLVWLIVTSAGLFLTQAMRWGNTSLEKFKRQLHVAEGYTRGSYLYLGFVIVGSLYQCCIFAHQSYTWHIHTFSYSINFFIAVLYGLETIMLWLLYITQGTAVFLKHSISSVLIAVFVVVSVVGQSIWVDDYGLKTWFSFAFFASLRVFQNWHLFLASAGFHSAGINMQIVNVCIGAVCWVYFTSCLVMTLENLEDPKWLLVLQPTPKSWTLTSSFYFIMVTISTVGYGDLSPSTVLGRVVAIWTILGGIAAFSYAVNKLLEVYGLTRSGRGRYSLKRRYRHIVVAGTPSTEMLKDFLSEIYHSDHADDSEDLEVVLLFPGQGSVMQSMSEYLRQKENVHMRSRVYTLQGSLLEAADMRRIGATQAEAFFIVPSIFSSNPVQDDTENLVRVFSVRRYNPTARIIVLLHKAEHKDILGSEMLSGASTDVEGEDTSELTTLICIDQFKLELIGKTCQVPGFSSLICNLCTSVSDTESPEGTPQWLREYDAGLGNELYEVPLSPAYYGQQFGRCCLDVLNRSENHDVYLIGLVERSAGDNGGKLITINPGADYLVMDSDENTGVYGIFIASDRDAIVQKGRRRRSDDPDDDYSEEVSEASTLSDPLGRPHENASYKLGRAERKQRRGATKNSAKLRMSESMNKIATLAKEANFHMMSIAQLARTPPNIKQLVFLDKLEKASKVPPAAPEDVLAQGGHVILAVAGGASAAREGESGKIGLEHFVSPMRAAYFAEAIPIVVLAPFIPMDWNTVARFPEVYFVQGSALSLFDLERANFRQAATILVSQLGSTKPSGSAQDPYMVDAEAIFTVRLIENHLPKGSETVVVVELVFDENYHYLPHSASLRVRPTTHESEGRPSTAESLGWSASQISGFLRKSMNAIRRSTRYAQAAKGDPAPEPSTDATPTVVLPIRQAKFAQPEEYFRQPRFACGQLYVGSVVTSLVANTFYNPSLAQLVQQMISSRILMVILPTAWAGRSYLDLFQHLILDRNLLAIGLFRTAEPASVRPTSAGAASTGTETRPNTSSSQESQYRSHSYVYTAPTAMTLLVETDQILCVCVPTSDDAEIEDLFETDEAALDMAI</sequence>
<dbReference type="GO" id="GO:0005267">
    <property type="term" value="F:potassium channel activity"/>
    <property type="evidence" value="ECO:0007669"/>
    <property type="project" value="UniProtKB-KW"/>
</dbReference>
<keyword evidence="7 13" id="KW-1133">Transmembrane helix</keyword>
<comment type="subcellular location">
    <subcellularLocation>
        <location evidence="1">Membrane</location>
        <topology evidence="1">Multi-pass membrane protein</topology>
    </subcellularLocation>
</comment>
<keyword evidence="10 17" id="KW-0407">Ion channel</keyword>
<feature type="transmembrane region" description="Helical" evidence="13">
    <location>
        <begin position="176"/>
        <end position="194"/>
    </location>
</feature>
<keyword evidence="4 13" id="KW-0812">Transmembrane</keyword>
<dbReference type="InterPro" id="IPR003148">
    <property type="entry name" value="RCK_N"/>
</dbReference>
<feature type="domain" description="RCK N-terminal" evidence="16">
    <location>
        <begin position="748"/>
        <end position="849"/>
    </location>
</feature>
<dbReference type="PANTHER" id="PTHR10027:SF10">
    <property type="entry name" value="SLOWPOKE 2, ISOFORM D"/>
    <property type="match status" value="1"/>
</dbReference>
<feature type="transmembrane region" description="Helical" evidence="13">
    <location>
        <begin position="145"/>
        <end position="164"/>
    </location>
</feature>
<protein>
    <submittedName>
        <fullName evidence="17">Calcium-activated potassium channel subunit alpha-1</fullName>
    </submittedName>
</protein>
<feature type="transmembrane region" description="Helical" evidence="13">
    <location>
        <begin position="79"/>
        <end position="99"/>
    </location>
</feature>
<dbReference type="PANTHER" id="PTHR10027">
    <property type="entry name" value="CALCIUM-ACTIVATED POTASSIUM CHANNEL ALPHA CHAIN"/>
    <property type="match status" value="1"/>
</dbReference>
<gene>
    <name evidence="17" type="primary">KCNMA1_4</name>
    <name evidence="17" type="ORF">FOZ60_013086</name>
</gene>
<dbReference type="Pfam" id="PF03493">
    <property type="entry name" value="BK_channel_a"/>
    <property type="match status" value="1"/>
</dbReference>
<feature type="region of interest" description="Disordered" evidence="12">
    <location>
        <begin position="611"/>
        <end position="668"/>
    </location>
</feature>
<evidence type="ECO:0000256" key="1">
    <source>
        <dbReference type="ARBA" id="ARBA00004141"/>
    </source>
</evidence>
<feature type="transmembrane region" description="Helical" evidence="13">
    <location>
        <begin position="33"/>
        <end position="58"/>
    </location>
</feature>
<dbReference type="InterPro" id="IPR047871">
    <property type="entry name" value="K_chnl_Slo-like"/>
</dbReference>
<comment type="caution">
    <text evidence="17">The sequence shown here is derived from an EMBL/GenBank/DDBJ whole genome shotgun (WGS) entry which is preliminary data.</text>
</comment>
<feature type="compositionally biased region" description="Acidic residues" evidence="12">
    <location>
        <begin position="620"/>
        <end position="630"/>
    </location>
</feature>
<dbReference type="GO" id="GO:0016020">
    <property type="term" value="C:membrane"/>
    <property type="evidence" value="ECO:0007669"/>
    <property type="project" value="UniProtKB-SubCell"/>
</dbReference>
<evidence type="ECO:0000256" key="13">
    <source>
        <dbReference type="SAM" id="Phobius"/>
    </source>
</evidence>
<dbReference type="AlphaFoldDB" id="A0A7J6P917"/>
<reference evidence="17 18" key="1">
    <citation type="submission" date="2020-04" db="EMBL/GenBank/DDBJ databases">
        <title>Perkinsus olseni comparative genomics.</title>
        <authorList>
            <person name="Bogema D.R."/>
        </authorList>
    </citation>
    <scope>NUCLEOTIDE SEQUENCE [LARGE SCALE GENOMIC DNA]</scope>
    <source>
        <strain evidence="17">00978-12</strain>
    </source>
</reference>
<evidence type="ECO:0000256" key="7">
    <source>
        <dbReference type="ARBA" id="ARBA00022989"/>
    </source>
</evidence>
<dbReference type="Pfam" id="PF07885">
    <property type="entry name" value="Ion_trans_2"/>
    <property type="match status" value="1"/>
</dbReference>
<evidence type="ECO:0000256" key="6">
    <source>
        <dbReference type="ARBA" id="ARBA00022958"/>
    </source>
</evidence>
<evidence type="ECO:0000313" key="18">
    <source>
        <dbReference type="Proteomes" id="UP000541610"/>
    </source>
</evidence>
<keyword evidence="3" id="KW-0633">Potassium transport</keyword>
<evidence type="ECO:0000256" key="11">
    <source>
        <dbReference type="ARBA" id="ARBA00034430"/>
    </source>
</evidence>
<feature type="compositionally biased region" description="Low complexity" evidence="12">
    <location>
        <begin position="1040"/>
        <end position="1049"/>
    </location>
</feature>
<dbReference type="OrthoDB" id="10035564at2759"/>
<evidence type="ECO:0000256" key="10">
    <source>
        <dbReference type="ARBA" id="ARBA00023303"/>
    </source>
</evidence>
<dbReference type="EMBL" id="JABANP010000058">
    <property type="protein sequence ID" value="KAF4692605.1"/>
    <property type="molecule type" value="Genomic_DNA"/>
</dbReference>
<keyword evidence="9 13" id="KW-0472">Membrane</keyword>
<evidence type="ECO:0000256" key="2">
    <source>
        <dbReference type="ARBA" id="ARBA00022448"/>
    </source>
</evidence>
<dbReference type="Proteomes" id="UP000541610">
    <property type="component" value="Unassembled WGS sequence"/>
</dbReference>
<feature type="region of interest" description="Disordered" evidence="12">
    <location>
        <begin position="1038"/>
        <end position="1063"/>
    </location>
</feature>
<evidence type="ECO:0000259" key="14">
    <source>
        <dbReference type="Pfam" id="PF03493"/>
    </source>
</evidence>
<comment type="catalytic activity">
    <reaction evidence="11">
        <text>K(+)(in) = K(+)(out)</text>
        <dbReference type="Rhea" id="RHEA:29463"/>
        <dbReference type="ChEBI" id="CHEBI:29103"/>
    </reaction>
</comment>
<evidence type="ECO:0000256" key="3">
    <source>
        <dbReference type="ARBA" id="ARBA00022538"/>
    </source>
</evidence>